<keyword evidence="2" id="KW-0645">Protease</keyword>
<keyword evidence="5" id="KW-1133">Transmembrane helix</keyword>
<reference evidence="7 9" key="1">
    <citation type="submission" date="2014-09" db="EMBL/GenBank/DDBJ databases">
        <title>Draft Genome Sequence of Porphyromonas macacae COT-192_OH2859.</title>
        <authorList>
            <person name="Wallis C."/>
            <person name="Deusch O."/>
            <person name="O'Flynn C."/>
            <person name="Davis I."/>
            <person name="Horsfall A."/>
            <person name="Kirkwood N."/>
            <person name="Harris S."/>
            <person name="Eisen J.A."/>
            <person name="Coil D.A."/>
            <person name="Darling A.E."/>
            <person name="Jospin G."/>
            <person name="Alexiev A."/>
        </authorList>
    </citation>
    <scope>NUCLEOTIDE SEQUENCE [LARGE SCALE GENOMIC DNA]</scope>
    <source>
        <strain evidence="9">COT-192 OH2859</strain>
        <strain evidence="7">COT-192_OH2859</strain>
    </source>
</reference>
<evidence type="ECO:0000256" key="1">
    <source>
        <dbReference type="ARBA" id="ARBA00006067"/>
    </source>
</evidence>
<evidence type="ECO:0000256" key="3">
    <source>
        <dbReference type="ARBA" id="ARBA00022807"/>
    </source>
</evidence>
<dbReference type="PROSITE" id="PS50093">
    <property type="entry name" value="PKD"/>
    <property type="match status" value="2"/>
</dbReference>
<sequence>MNKIFTRWMIIVLAALVVGVFVAWLLRQQFAVHEIRAFISPTEIELGDSIRFSDSTLHADEVLWEFGNGDMSIQKSGYYVFPQIGRYQVRLKVDNKQETRFIVNVKEPRRALEQKSIRIIAPETALQNEYISFMADGNSQEWRWEFGETGEIDSKEKNPTYSYQNPGIYEVHLSSEDTEYPVIHRIEILPEYAESESIDVLTLIATDIQEHLQNIVDGEPFNSNYNYILEKYLCNNPNAQVLVNNVKQNDFYSYCHELKIIGSRSSTVIVEVVVEPDKKSNCVKKLLIRQSSLTQEKTL</sequence>
<dbReference type="EMBL" id="UGTF01000002">
    <property type="protein sequence ID" value="SUB89321.1"/>
    <property type="molecule type" value="Genomic_DNA"/>
</dbReference>
<proteinExistence type="inferred from homology"/>
<reference evidence="8 10" key="2">
    <citation type="submission" date="2018-06" db="EMBL/GenBank/DDBJ databases">
        <authorList>
            <consortium name="Pathogen Informatics"/>
            <person name="Doyle S."/>
        </authorList>
    </citation>
    <scope>NUCLEOTIDE SEQUENCE [LARGE SCALE GENOMIC DNA]</scope>
    <source>
        <strain evidence="8 10">NCTC11632</strain>
    </source>
</reference>
<dbReference type="CDD" id="cd00146">
    <property type="entry name" value="PKD"/>
    <property type="match status" value="2"/>
</dbReference>
<dbReference type="InterPro" id="IPR000601">
    <property type="entry name" value="PKD_dom"/>
</dbReference>
<dbReference type="AlphaFoldDB" id="A0A0A2ECC9"/>
<keyword evidence="9" id="KW-1185">Reference proteome</keyword>
<evidence type="ECO:0000256" key="2">
    <source>
        <dbReference type="ARBA" id="ARBA00022670"/>
    </source>
</evidence>
<feature type="domain" description="PKD" evidence="6">
    <location>
        <begin position="64"/>
        <end position="95"/>
    </location>
</feature>
<keyword evidence="4" id="KW-0843">Virulence</keyword>
<dbReference type="RefSeq" id="WP_025004767.1">
    <property type="nucleotide sequence ID" value="NZ_JASBZX010000001.1"/>
</dbReference>
<organism evidence="7 9">
    <name type="scientific">Porphyromonas macacae</name>
    <dbReference type="NCBI Taxonomy" id="28115"/>
    <lineage>
        <taxon>Bacteria</taxon>
        <taxon>Pseudomonadati</taxon>
        <taxon>Bacteroidota</taxon>
        <taxon>Bacteroidia</taxon>
        <taxon>Bacteroidales</taxon>
        <taxon>Porphyromonadaceae</taxon>
        <taxon>Porphyromonas</taxon>
    </lineage>
</organism>
<gene>
    <name evidence="7" type="ORF">HQ47_04220</name>
    <name evidence="8" type="ORF">NCTC11632_01424</name>
</gene>
<accession>A0A0A2ECC9</accession>
<keyword evidence="3" id="KW-0788">Thiol protease</keyword>
<keyword evidence="5" id="KW-0472">Membrane</keyword>
<dbReference type="Gene3D" id="2.60.40.10">
    <property type="entry name" value="Immunoglobulins"/>
    <property type="match status" value="2"/>
</dbReference>
<feature type="domain" description="PKD" evidence="6">
    <location>
        <begin position="137"/>
        <end position="178"/>
    </location>
</feature>
<dbReference type="SUPFAM" id="SSF49299">
    <property type="entry name" value="PKD domain"/>
    <property type="match status" value="2"/>
</dbReference>
<dbReference type="InterPro" id="IPR035986">
    <property type="entry name" value="PKD_dom_sf"/>
</dbReference>
<dbReference type="InterPro" id="IPR013783">
    <property type="entry name" value="Ig-like_fold"/>
</dbReference>
<evidence type="ECO:0000313" key="7">
    <source>
        <dbReference type="EMBL" id="KGN75110.1"/>
    </source>
</evidence>
<feature type="transmembrane region" description="Helical" evidence="5">
    <location>
        <begin position="6"/>
        <end position="26"/>
    </location>
</feature>
<dbReference type="GO" id="GO:0008234">
    <property type="term" value="F:cysteine-type peptidase activity"/>
    <property type="evidence" value="ECO:0007669"/>
    <property type="project" value="UniProtKB-KW"/>
</dbReference>
<keyword evidence="3" id="KW-0378">Hydrolase</keyword>
<comment type="similarity">
    <text evidence="1">Belongs to the peptidase C25 family.</text>
</comment>
<dbReference type="Pfam" id="PF18911">
    <property type="entry name" value="PKD_4"/>
    <property type="match status" value="1"/>
</dbReference>
<dbReference type="Proteomes" id="UP000254156">
    <property type="component" value="Unassembled WGS sequence"/>
</dbReference>
<protein>
    <submittedName>
        <fullName evidence="7 8">PKD domain</fullName>
    </submittedName>
</protein>
<evidence type="ECO:0000313" key="10">
    <source>
        <dbReference type="Proteomes" id="UP000254156"/>
    </source>
</evidence>
<dbReference type="EMBL" id="JRFA01000009">
    <property type="protein sequence ID" value="KGN75110.1"/>
    <property type="molecule type" value="Genomic_DNA"/>
</dbReference>
<dbReference type="OrthoDB" id="1491323at2"/>
<name>A0A0A2ECC9_9PORP</name>
<dbReference type="STRING" id="28115.HQ47_04220"/>
<dbReference type="Proteomes" id="UP000030103">
    <property type="component" value="Unassembled WGS sequence"/>
</dbReference>
<evidence type="ECO:0000313" key="9">
    <source>
        <dbReference type="Proteomes" id="UP000030103"/>
    </source>
</evidence>
<keyword evidence="5" id="KW-0812">Transmembrane</keyword>
<evidence type="ECO:0000259" key="6">
    <source>
        <dbReference type="PROSITE" id="PS50093"/>
    </source>
</evidence>
<dbReference type="GO" id="GO:0006508">
    <property type="term" value="P:proteolysis"/>
    <property type="evidence" value="ECO:0007669"/>
    <property type="project" value="UniProtKB-KW"/>
</dbReference>
<evidence type="ECO:0000256" key="4">
    <source>
        <dbReference type="ARBA" id="ARBA00023026"/>
    </source>
</evidence>
<evidence type="ECO:0000256" key="5">
    <source>
        <dbReference type="SAM" id="Phobius"/>
    </source>
</evidence>
<evidence type="ECO:0000313" key="8">
    <source>
        <dbReference type="EMBL" id="SUB89321.1"/>
    </source>
</evidence>